<dbReference type="InterPro" id="IPR022674">
    <property type="entry name" value="G6P_DH_NAD-bd"/>
</dbReference>
<gene>
    <name evidence="7" type="primary">zwf</name>
    <name evidence="10" type="ORF">SAMN05216178_2949</name>
</gene>
<feature type="binding site" evidence="7">
    <location>
        <position position="232"/>
    </location>
    <ligand>
        <name>substrate</name>
    </ligand>
</feature>
<evidence type="ECO:0000259" key="8">
    <source>
        <dbReference type="Pfam" id="PF00479"/>
    </source>
</evidence>
<dbReference type="InterPro" id="IPR022675">
    <property type="entry name" value="G6P_DH_C"/>
</dbReference>
<comment type="caution">
    <text evidence="7">Lacks conserved residue(s) required for the propagation of feature annotation.</text>
</comment>
<dbReference type="PIRSF" id="PIRSF000110">
    <property type="entry name" value="G6PD"/>
    <property type="match status" value="1"/>
</dbReference>
<dbReference type="Gene3D" id="3.40.50.720">
    <property type="entry name" value="NAD(P)-binding Rossmann-like Domain"/>
    <property type="match status" value="1"/>
</dbReference>
<dbReference type="GO" id="GO:0004345">
    <property type="term" value="F:glucose-6-phosphate dehydrogenase activity"/>
    <property type="evidence" value="ECO:0007669"/>
    <property type="project" value="UniProtKB-UniRule"/>
</dbReference>
<dbReference type="PRINTS" id="PR00079">
    <property type="entry name" value="G6PDHDRGNASE"/>
</dbReference>
<keyword evidence="4 7" id="KW-0521">NADP</keyword>
<dbReference type="GO" id="GO:0009051">
    <property type="term" value="P:pentose-phosphate shunt, oxidative branch"/>
    <property type="evidence" value="ECO:0007669"/>
    <property type="project" value="TreeGrafter"/>
</dbReference>
<dbReference type="GO" id="GO:0050661">
    <property type="term" value="F:NADP binding"/>
    <property type="evidence" value="ECO:0007669"/>
    <property type="project" value="UniProtKB-UniRule"/>
</dbReference>
<evidence type="ECO:0000256" key="6">
    <source>
        <dbReference type="ARBA" id="ARBA00023277"/>
    </source>
</evidence>
<comment type="similarity">
    <text evidence="2 7">Belongs to the glucose-6-phosphate dehydrogenase family.</text>
</comment>
<dbReference type="NCBIfam" id="TIGR00871">
    <property type="entry name" value="zwf"/>
    <property type="match status" value="1"/>
</dbReference>
<dbReference type="HAMAP" id="MF_00966">
    <property type="entry name" value="G6PD"/>
    <property type="match status" value="1"/>
</dbReference>
<feature type="binding site" evidence="7">
    <location>
        <position position="356"/>
    </location>
    <ligand>
        <name>substrate</name>
    </ligand>
</feature>
<feature type="binding site" evidence="7">
    <location>
        <position position="198"/>
    </location>
    <ligand>
        <name>substrate</name>
    </ligand>
</feature>
<evidence type="ECO:0000256" key="4">
    <source>
        <dbReference type="ARBA" id="ARBA00022857"/>
    </source>
</evidence>
<comment type="function">
    <text evidence="7">Catalyzes the oxidation of glucose 6-phosphate to 6-phosphogluconolactone.</text>
</comment>
<evidence type="ECO:0000313" key="10">
    <source>
        <dbReference type="EMBL" id="SEB97027.1"/>
    </source>
</evidence>
<evidence type="ECO:0000256" key="2">
    <source>
        <dbReference type="ARBA" id="ARBA00009975"/>
    </source>
</evidence>
<dbReference type="PANTHER" id="PTHR23429:SF0">
    <property type="entry name" value="GLUCOSE-6-PHOSPHATE 1-DEHYDROGENASE"/>
    <property type="match status" value="1"/>
</dbReference>
<sequence>MTATRKKSKALPAPPTTLFLFGARGDLVKRLLTPALYNLSRDGLLDEGLRIVGVDHNAVSDAEFATLLEDFLRDEVLSKQGQGASVDAAVWARLTRGISYVQGDFLDDSTYVELAARIAASGTGNAVFYLATAPRFFSEVVQRLGAAGLLEEREDGFRRVVIEKPFGSDLQTAEALNACLLKVMSEKQIYRIDHYLGKETVQNILVSRFSNSLFEAFWNNHYIDHVQITAAETVGVETRGSFYEHTGALRDMVPNHLFQLLAMVAMEPPAAFGADAVRGEKAKVVGAIRPWSLEEARANSVRGQYGAGLAGAKPLPGYRDEANVAPDSNTETYVALKVMIDNWRWVGVPFYLRTGKRMSVRDTEIVICFKPAPYAQFRDTEVERLSPTYLRIQIQPNEGMWFDLLAKKPGPSLDMANIELGFAYRDFFEMQPSTGYETLIYDCLIGDQTLFQRADNIENGWRAVQPFLDAWKQDAGVQPYPAGTDGPAAGDELLARDGRVWHALG</sequence>
<organism evidence="10 11">
    <name type="scientific">Pseudomonas saponiphila</name>
    <dbReference type="NCBI Taxonomy" id="556534"/>
    <lineage>
        <taxon>Bacteria</taxon>
        <taxon>Pseudomonadati</taxon>
        <taxon>Pseudomonadota</taxon>
        <taxon>Gammaproteobacteria</taxon>
        <taxon>Pseudomonadales</taxon>
        <taxon>Pseudomonadaceae</taxon>
        <taxon>Pseudomonas</taxon>
    </lineage>
</organism>
<keyword evidence="3 7" id="KW-0313">Glucose metabolism</keyword>
<evidence type="ECO:0000256" key="1">
    <source>
        <dbReference type="ARBA" id="ARBA00004937"/>
    </source>
</evidence>
<feature type="binding site" evidence="7">
    <location>
        <position position="251"/>
    </location>
    <ligand>
        <name>substrate</name>
    </ligand>
</feature>
<feature type="domain" description="Glucose-6-phosphate dehydrogenase NAD-binding" evidence="8">
    <location>
        <begin position="20"/>
        <end position="203"/>
    </location>
</feature>
<feature type="binding site" evidence="7">
    <location>
        <begin position="104"/>
        <end position="105"/>
    </location>
    <ligand>
        <name>NADP(+)</name>
        <dbReference type="ChEBI" id="CHEBI:58349"/>
    </ligand>
</feature>
<evidence type="ECO:0000256" key="7">
    <source>
        <dbReference type="HAMAP-Rule" id="MF_00966"/>
    </source>
</evidence>
<dbReference type="GO" id="GO:0006006">
    <property type="term" value="P:glucose metabolic process"/>
    <property type="evidence" value="ECO:0007669"/>
    <property type="project" value="UniProtKB-KW"/>
</dbReference>
<evidence type="ECO:0000313" key="11">
    <source>
        <dbReference type="Proteomes" id="UP000198982"/>
    </source>
</evidence>
<dbReference type="InterPro" id="IPR001282">
    <property type="entry name" value="G6P_DH"/>
</dbReference>
<dbReference type="Pfam" id="PF00479">
    <property type="entry name" value="G6PD_N"/>
    <property type="match status" value="1"/>
</dbReference>
<dbReference type="Proteomes" id="UP000198982">
    <property type="component" value="Unassembled WGS sequence"/>
</dbReference>
<protein>
    <recommendedName>
        <fullName evidence="7">Glucose-6-phosphate 1-dehydrogenase</fullName>
        <shortName evidence="7">G6PD</shortName>
        <ecNumber evidence="7">1.1.1.49</ecNumber>
    </recommendedName>
</protein>
<accession>A0A1H4NP61</accession>
<evidence type="ECO:0000256" key="5">
    <source>
        <dbReference type="ARBA" id="ARBA00023002"/>
    </source>
</evidence>
<dbReference type="EMBL" id="FNTJ01000001">
    <property type="protein sequence ID" value="SEB97027.1"/>
    <property type="molecule type" value="Genomic_DNA"/>
</dbReference>
<dbReference type="InterPro" id="IPR019796">
    <property type="entry name" value="G6P_DH_AS"/>
</dbReference>
<keyword evidence="5 7" id="KW-0560">Oxidoreductase</keyword>
<dbReference type="PANTHER" id="PTHR23429">
    <property type="entry name" value="GLUCOSE-6-PHOSPHATE 1-DEHYDROGENASE G6PD"/>
    <property type="match status" value="1"/>
</dbReference>
<dbReference type="SUPFAM" id="SSF51735">
    <property type="entry name" value="NAD(P)-binding Rossmann-fold domains"/>
    <property type="match status" value="1"/>
</dbReference>
<dbReference type="PROSITE" id="PS00069">
    <property type="entry name" value="G6P_DEHYDROGENASE"/>
    <property type="match status" value="1"/>
</dbReference>
<feature type="binding site" evidence="7">
    <location>
        <position position="194"/>
    </location>
    <ligand>
        <name>substrate</name>
    </ligand>
</feature>
<dbReference type="EC" id="1.1.1.49" evidence="7"/>
<dbReference type="AlphaFoldDB" id="A0A1H4NP61"/>
<dbReference type="InterPro" id="IPR036291">
    <property type="entry name" value="NAD(P)-bd_dom_sf"/>
</dbReference>
<dbReference type="Gene3D" id="3.30.360.10">
    <property type="entry name" value="Dihydrodipicolinate Reductase, domain 2"/>
    <property type="match status" value="1"/>
</dbReference>
<dbReference type="RefSeq" id="WP_092314653.1">
    <property type="nucleotide sequence ID" value="NZ_FNTJ01000001.1"/>
</dbReference>
<dbReference type="Pfam" id="PF02781">
    <property type="entry name" value="G6PD_C"/>
    <property type="match status" value="1"/>
</dbReference>
<dbReference type="GO" id="GO:0005829">
    <property type="term" value="C:cytosol"/>
    <property type="evidence" value="ECO:0007669"/>
    <property type="project" value="TreeGrafter"/>
</dbReference>
<dbReference type="UniPathway" id="UPA00115">
    <property type="reaction ID" value="UER00408"/>
</dbReference>
<proteinExistence type="inferred from homology"/>
<feature type="binding site" evidence="7">
    <location>
        <position position="164"/>
    </location>
    <ligand>
        <name>NADP(+)</name>
        <dbReference type="ChEBI" id="CHEBI:58349"/>
    </ligand>
</feature>
<dbReference type="SUPFAM" id="SSF55347">
    <property type="entry name" value="Glyceraldehyde-3-phosphate dehydrogenase-like, C-terminal domain"/>
    <property type="match status" value="1"/>
</dbReference>
<evidence type="ECO:0000256" key="3">
    <source>
        <dbReference type="ARBA" id="ARBA00022526"/>
    </source>
</evidence>
<keyword evidence="11" id="KW-1185">Reference proteome</keyword>
<reference evidence="11" key="1">
    <citation type="submission" date="2016-10" db="EMBL/GenBank/DDBJ databases">
        <authorList>
            <person name="Varghese N."/>
            <person name="Submissions S."/>
        </authorList>
    </citation>
    <scope>NUCLEOTIDE SEQUENCE [LARGE SCALE GENOMIC DNA]</scope>
    <source>
        <strain evidence="11">DSM 9751</strain>
    </source>
</reference>
<keyword evidence="6 7" id="KW-0119">Carbohydrate metabolism</keyword>
<comment type="catalytic activity">
    <reaction evidence="7">
        <text>D-glucose 6-phosphate + NADP(+) = 6-phospho-D-glucono-1,5-lactone + NADPH + H(+)</text>
        <dbReference type="Rhea" id="RHEA:15841"/>
        <dbReference type="ChEBI" id="CHEBI:15378"/>
        <dbReference type="ChEBI" id="CHEBI:57783"/>
        <dbReference type="ChEBI" id="CHEBI:57955"/>
        <dbReference type="ChEBI" id="CHEBI:58349"/>
        <dbReference type="ChEBI" id="CHEBI:61548"/>
        <dbReference type="EC" id="1.1.1.49"/>
    </reaction>
</comment>
<comment type="pathway">
    <text evidence="1 7">Carbohydrate degradation; pentose phosphate pathway; D-ribulose 5-phosphate from D-glucose 6-phosphate (oxidative stage): step 1/3.</text>
</comment>
<feature type="domain" description="Glucose-6-phosphate dehydrogenase C-terminal" evidence="9">
    <location>
        <begin position="206"/>
        <end position="502"/>
    </location>
</feature>
<name>A0A1H4NP61_9PSED</name>
<evidence type="ECO:0000259" key="9">
    <source>
        <dbReference type="Pfam" id="PF02781"/>
    </source>
</evidence>
<feature type="active site" description="Proton acceptor" evidence="7">
    <location>
        <position position="256"/>
    </location>
</feature>